<keyword evidence="2" id="KW-1185">Reference proteome</keyword>
<gene>
    <name evidence="1" type="ORF">HBR001_LOCUS3175</name>
</gene>
<evidence type="ECO:0000313" key="1">
    <source>
        <dbReference type="EMBL" id="CAI5723689.1"/>
    </source>
</evidence>
<dbReference type="Proteomes" id="UP001162031">
    <property type="component" value="Unassembled WGS sequence"/>
</dbReference>
<protein>
    <recommendedName>
        <fullName evidence="3">RxLR effector protein</fullName>
    </recommendedName>
</protein>
<evidence type="ECO:0008006" key="3">
    <source>
        <dbReference type="Google" id="ProtNLM"/>
    </source>
</evidence>
<proteinExistence type="predicted"/>
<dbReference type="EMBL" id="CANTFL010000498">
    <property type="protein sequence ID" value="CAI5723689.1"/>
    <property type="molecule type" value="Genomic_DNA"/>
</dbReference>
<sequence>MVRSLVQNAGYAKSARMLQAVVSEGKSTREANELLSALLTKWVQNSNSLHDVLIEQFKLGAGLDEMFKDPGLILVADRFISAFNFLKQAHYPNMLNQLTVHNGEEEVAKLVASLDQLNPLIEQWKGRQFPIWLRAGKEPSVVKELLKTDPDPTKNSAAVGIYRSYKKEFERQTTARS</sequence>
<reference evidence="1" key="1">
    <citation type="submission" date="2022-12" db="EMBL/GenBank/DDBJ databases">
        <authorList>
            <person name="Webb A."/>
        </authorList>
    </citation>
    <scope>NUCLEOTIDE SEQUENCE</scope>
    <source>
        <strain evidence="1">Hp1</strain>
    </source>
</reference>
<dbReference type="AlphaFoldDB" id="A0AAV0TNK1"/>
<evidence type="ECO:0000313" key="2">
    <source>
        <dbReference type="Proteomes" id="UP001162031"/>
    </source>
</evidence>
<organism evidence="1 2">
    <name type="scientific">Hyaloperonospora brassicae</name>
    <name type="common">Brassica downy mildew</name>
    <name type="synonym">Peronospora brassicae</name>
    <dbReference type="NCBI Taxonomy" id="162125"/>
    <lineage>
        <taxon>Eukaryota</taxon>
        <taxon>Sar</taxon>
        <taxon>Stramenopiles</taxon>
        <taxon>Oomycota</taxon>
        <taxon>Peronosporomycetes</taxon>
        <taxon>Peronosporales</taxon>
        <taxon>Peronosporaceae</taxon>
        <taxon>Hyaloperonospora</taxon>
    </lineage>
</organism>
<name>A0AAV0TNK1_HYABA</name>
<accession>A0AAV0TNK1</accession>
<comment type="caution">
    <text evidence="1">The sequence shown here is derived from an EMBL/GenBank/DDBJ whole genome shotgun (WGS) entry which is preliminary data.</text>
</comment>